<dbReference type="InterPro" id="IPR000515">
    <property type="entry name" value="MetI-like"/>
</dbReference>
<evidence type="ECO:0000313" key="11">
    <source>
        <dbReference type="Proteomes" id="UP000051461"/>
    </source>
</evidence>
<evidence type="ECO:0000256" key="3">
    <source>
        <dbReference type="ARBA" id="ARBA00022475"/>
    </source>
</evidence>
<reference evidence="10 11" key="1">
    <citation type="journal article" date="2015" name="Genome Announc.">
        <title>Expanding the biotechnology potential of lactobacilli through comparative genomics of 213 strains and associated genera.</title>
        <authorList>
            <person name="Sun Z."/>
            <person name="Harris H.M."/>
            <person name="McCann A."/>
            <person name="Guo C."/>
            <person name="Argimon S."/>
            <person name="Zhang W."/>
            <person name="Yang X."/>
            <person name="Jeffery I.B."/>
            <person name="Cooney J.C."/>
            <person name="Kagawa T.F."/>
            <person name="Liu W."/>
            <person name="Song Y."/>
            <person name="Salvetti E."/>
            <person name="Wrobel A."/>
            <person name="Rasinkangas P."/>
            <person name="Parkhill J."/>
            <person name="Rea M.C."/>
            <person name="O'Sullivan O."/>
            <person name="Ritari J."/>
            <person name="Douillard F.P."/>
            <person name="Paul Ross R."/>
            <person name="Yang R."/>
            <person name="Briner A.E."/>
            <person name="Felis G.E."/>
            <person name="de Vos W.M."/>
            <person name="Barrangou R."/>
            <person name="Klaenhammer T.R."/>
            <person name="Caufield P.W."/>
            <person name="Cui Y."/>
            <person name="Zhang H."/>
            <person name="O'Toole P.W."/>
        </authorList>
    </citation>
    <scope>NUCLEOTIDE SEQUENCE [LARGE SCALE GENOMIC DNA]</scope>
    <source>
        <strain evidence="10 11">DSM 20003</strain>
    </source>
</reference>
<keyword evidence="6 8" id="KW-1133">Transmembrane helix</keyword>
<name>A0A0R1GZZ6_9LACO</name>
<dbReference type="GO" id="GO:0055085">
    <property type="term" value="P:transmembrane transport"/>
    <property type="evidence" value="ECO:0007669"/>
    <property type="project" value="InterPro"/>
</dbReference>
<evidence type="ECO:0000313" key="10">
    <source>
        <dbReference type="EMBL" id="KRK39948.1"/>
    </source>
</evidence>
<dbReference type="PROSITE" id="PS51257">
    <property type="entry name" value="PROKAR_LIPOPROTEIN"/>
    <property type="match status" value="1"/>
</dbReference>
<dbReference type="GO" id="GO:0005886">
    <property type="term" value="C:plasma membrane"/>
    <property type="evidence" value="ECO:0007669"/>
    <property type="project" value="UniProtKB-SubCell"/>
</dbReference>
<feature type="transmembrane region" description="Helical" evidence="8">
    <location>
        <begin position="66"/>
        <end position="88"/>
    </location>
</feature>
<feature type="transmembrane region" description="Helical" evidence="8">
    <location>
        <begin position="229"/>
        <end position="254"/>
    </location>
</feature>
<dbReference type="PANTHER" id="PTHR43357:SF4">
    <property type="entry name" value="INNER MEMBRANE ABC TRANSPORTER PERMEASE PROTEIN YDCV"/>
    <property type="match status" value="1"/>
</dbReference>
<organism evidence="10 11">
    <name type="scientific">Loigolactobacillus bifermentans DSM 20003</name>
    <dbReference type="NCBI Taxonomy" id="1423726"/>
    <lineage>
        <taxon>Bacteria</taxon>
        <taxon>Bacillati</taxon>
        <taxon>Bacillota</taxon>
        <taxon>Bacilli</taxon>
        <taxon>Lactobacillales</taxon>
        <taxon>Lactobacillaceae</taxon>
        <taxon>Loigolactobacillus</taxon>
    </lineage>
</organism>
<feature type="transmembrane region" description="Helical" evidence="8">
    <location>
        <begin position="12"/>
        <end position="34"/>
    </location>
</feature>
<evidence type="ECO:0000259" key="9">
    <source>
        <dbReference type="PROSITE" id="PS50928"/>
    </source>
</evidence>
<dbReference type="PANTHER" id="PTHR43357">
    <property type="entry name" value="INNER MEMBRANE ABC TRANSPORTER PERMEASE PROTEIN YDCV"/>
    <property type="match status" value="1"/>
</dbReference>
<dbReference type="AlphaFoldDB" id="A0A0R1GZZ6"/>
<comment type="caution">
    <text evidence="10">The sequence shown here is derived from an EMBL/GenBank/DDBJ whole genome shotgun (WGS) entry which is preliminary data.</text>
</comment>
<feature type="transmembrane region" description="Helical" evidence="8">
    <location>
        <begin position="128"/>
        <end position="146"/>
    </location>
</feature>
<sequence length="266" mass="29488">MKKQISTSGLGLIGCLFGLPAVVILLLAIGRHWYVPYLLPQRWDWLAIFKFWQQDSTLWPAVKASLSLGLGTVGLTLLIAYPMAIALVKYQTALKGILNVLIYAPLIIPGIALTTSLDLTFIQLHLTGTWLGVVVVQTLFCLPYAIKLLVDNLAIYQVDYEAVAQNLGASRWQSFWQITLPLSRDGLIGAVTMTLIVAMSQYLTTLLIGDGNYLTLAINMFPLIQGGRYQAAACYGVVFMATLLIPLGLFEWVLKRKVRRLAHHEL</sequence>
<keyword evidence="7 8" id="KW-0472">Membrane</keyword>
<comment type="similarity">
    <text evidence="8">Belongs to the binding-protein-dependent transport system permease family.</text>
</comment>
<comment type="subcellular location">
    <subcellularLocation>
        <location evidence="1">Cell inner membrane</location>
        <topology evidence="1">Multi-pass membrane protein</topology>
    </subcellularLocation>
    <subcellularLocation>
        <location evidence="8">Cell membrane</location>
        <topology evidence="8">Multi-pass membrane protein</topology>
    </subcellularLocation>
</comment>
<dbReference type="EMBL" id="AZDA01000030">
    <property type="protein sequence ID" value="KRK39948.1"/>
    <property type="molecule type" value="Genomic_DNA"/>
</dbReference>
<evidence type="ECO:0000256" key="8">
    <source>
        <dbReference type="RuleBase" id="RU363032"/>
    </source>
</evidence>
<evidence type="ECO:0000256" key="6">
    <source>
        <dbReference type="ARBA" id="ARBA00022989"/>
    </source>
</evidence>
<dbReference type="OrthoDB" id="9782004at2"/>
<feature type="transmembrane region" description="Helical" evidence="8">
    <location>
        <begin position="187"/>
        <end position="209"/>
    </location>
</feature>
<keyword evidence="2 8" id="KW-0813">Transport</keyword>
<evidence type="ECO:0000256" key="1">
    <source>
        <dbReference type="ARBA" id="ARBA00004429"/>
    </source>
</evidence>
<dbReference type="Pfam" id="PF00528">
    <property type="entry name" value="BPD_transp_1"/>
    <property type="match status" value="1"/>
</dbReference>
<dbReference type="PATRIC" id="fig|1423726.3.peg.2202"/>
<dbReference type="Gene3D" id="1.10.3720.10">
    <property type="entry name" value="MetI-like"/>
    <property type="match status" value="1"/>
</dbReference>
<dbReference type="RefSeq" id="WP_057904027.1">
    <property type="nucleotide sequence ID" value="NZ_AZDA01000030.1"/>
</dbReference>
<dbReference type="SUPFAM" id="SSF161098">
    <property type="entry name" value="MetI-like"/>
    <property type="match status" value="1"/>
</dbReference>
<evidence type="ECO:0000256" key="7">
    <source>
        <dbReference type="ARBA" id="ARBA00023136"/>
    </source>
</evidence>
<keyword evidence="5 8" id="KW-0812">Transmembrane</keyword>
<keyword evidence="11" id="KW-1185">Reference proteome</keyword>
<dbReference type="PROSITE" id="PS50928">
    <property type="entry name" value="ABC_TM1"/>
    <property type="match status" value="1"/>
</dbReference>
<evidence type="ECO:0000256" key="2">
    <source>
        <dbReference type="ARBA" id="ARBA00022448"/>
    </source>
</evidence>
<keyword evidence="4" id="KW-0997">Cell inner membrane</keyword>
<gene>
    <name evidence="10" type="ORF">FC07_GL002125</name>
</gene>
<dbReference type="Proteomes" id="UP000051461">
    <property type="component" value="Unassembled WGS sequence"/>
</dbReference>
<protein>
    <submittedName>
        <fullName evidence="10">ABC transporter permease</fullName>
    </submittedName>
</protein>
<evidence type="ECO:0000256" key="5">
    <source>
        <dbReference type="ARBA" id="ARBA00022692"/>
    </source>
</evidence>
<feature type="transmembrane region" description="Helical" evidence="8">
    <location>
        <begin position="100"/>
        <end position="122"/>
    </location>
</feature>
<feature type="domain" description="ABC transmembrane type-1" evidence="9">
    <location>
        <begin position="62"/>
        <end position="250"/>
    </location>
</feature>
<dbReference type="STRING" id="1423726.FC07_GL002125"/>
<dbReference type="InterPro" id="IPR035906">
    <property type="entry name" value="MetI-like_sf"/>
</dbReference>
<keyword evidence="3" id="KW-1003">Cell membrane</keyword>
<dbReference type="CDD" id="cd06261">
    <property type="entry name" value="TM_PBP2"/>
    <property type="match status" value="1"/>
</dbReference>
<accession>A0A0R1GZZ6</accession>
<proteinExistence type="inferred from homology"/>
<evidence type="ECO:0000256" key="4">
    <source>
        <dbReference type="ARBA" id="ARBA00022519"/>
    </source>
</evidence>